<feature type="compositionally biased region" description="Basic and acidic residues" evidence="1">
    <location>
        <begin position="156"/>
        <end position="175"/>
    </location>
</feature>
<dbReference type="EMBL" id="ML977313">
    <property type="protein sequence ID" value="KAF2120538.1"/>
    <property type="molecule type" value="Genomic_DNA"/>
</dbReference>
<protein>
    <recommendedName>
        <fullName evidence="4">Methyltransferase type 11 domain-containing protein</fullName>
    </recommendedName>
</protein>
<name>A0A6A5ZQL4_9PLEO</name>
<feature type="compositionally biased region" description="Acidic residues" evidence="1">
    <location>
        <begin position="127"/>
        <end position="136"/>
    </location>
</feature>
<sequence>MFSADLSWVDPDTEKVGERRERISKERPLSSAAPSFKSSGSSKSSVQDDKELWWPASLKKAKAQIPTRRPRPDSSRSGARTRKPSISVPQPVEPESPTIRDPILQPGWTYSSTLHSILPSGASIDPPEYEVPELEGDFSSRRTGSSGSRSSNERQWGMRDLRSPGKIRVIDEVHEVQQLSPTSYIARTTRRSSESVDPKEVAPASSPKDNKKKKRPYSVRIEGCLDLEKLALEDQPRSTPIPEPGLAPGTIPERIPEPLSSLAANKQAQQSYASGLSDANLVAWRPPSEWDIVLPGEMQKELQENKQLPPIPDEDIGIGHSSTVELTRFQKFIRRMESAGPKIILDRMKEEWNEPIDDDEDEELTLEKQLWVLTAFQLQNLGSSRVAPKPKSDTGKILELYGNLSEVFQLSAMHPRQKVHYLTTKPQQPIPLPGNVSYLTVAQPGMVPFPYPECSFSHIRASTLPSLVPSAKLPLIFGECYRLLAPGGMLEIRIMDAAPVRKTAGPKMRAWIEDRLSLNLERLFRCSKPCTLIPGWVTDAGFDLAISRLSMGSNNLNMKLPCAFNGKATDVDTELSAMVGRALWRDIWGEFVDDIPGEPRWWWEDEEVMQECRELNTVFECGSIHAFKT</sequence>
<feature type="compositionally biased region" description="Basic and acidic residues" evidence="1">
    <location>
        <begin position="191"/>
        <end position="200"/>
    </location>
</feature>
<feature type="compositionally biased region" description="Low complexity" evidence="1">
    <location>
        <begin position="30"/>
        <end position="45"/>
    </location>
</feature>
<feature type="compositionally biased region" description="Basic and acidic residues" evidence="1">
    <location>
        <begin position="12"/>
        <end position="28"/>
    </location>
</feature>
<gene>
    <name evidence="2" type="ORF">BDV96DRAFT_671612</name>
</gene>
<feature type="region of interest" description="Disordered" evidence="1">
    <location>
        <begin position="230"/>
        <end position="252"/>
    </location>
</feature>
<evidence type="ECO:0008006" key="4">
    <source>
        <dbReference type="Google" id="ProtNLM"/>
    </source>
</evidence>
<dbReference type="AlphaFoldDB" id="A0A6A5ZQL4"/>
<organism evidence="2 3">
    <name type="scientific">Lophiotrema nucula</name>
    <dbReference type="NCBI Taxonomy" id="690887"/>
    <lineage>
        <taxon>Eukaryota</taxon>
        <taxon>Fungi</taxon>
        <taxon>Dikarya</taxon>
        <taxon>Ascomycota</taxon>
        <taxon>Pezizomycotina</taxon>
        <taxon>Dothideomycetes</taxon>
        <taxon>Pleosporomycetidae</taxon>
        <taxon>Pleosporales</taxon>
        <taxon>Lophiotremataceae</taxon>
        <taxon>Lophiotrema</taxon>
    </lineage>
</organism>
<dbReference type="OrthoDB" id="3902588at2759"/>
<reference evidence="2" key="1">
    <citation type="journal article" date="2020" name="Stud. Mycol.">
        <title>101 Dothideomycetes genomes: a test case for predicting lifestyles and emergence of pathogens.</title>
        <authorList>
            <person name="Haridas S."/>
            <person name="Albert R."/>
            <person name="Binder M."/>
            <person name="Bloem J."/>
            <person name="Labutti K."/>
            <person name="Salamov A."/>
            <person name="Andreopoulos B."/>
            <person name="Baker S."/>
            <person name="Barry K."/>
            <person name="Bills G."/>
            <person name="Bluhm B."/>
            <person name="Cannon C."/>
            <person name="Castanera R."/>
            <person name="Culley D."/>
            <person name="Daum C."/>
            <person name="Ezra D."/>
            <person name="Gonzalez J."/>
            <person name="Henrissat B."/>
            <person name="Kuo A."/>
            <person name="Liang C."/>
            <person name="Lipzen A."/>
            <person name="Lutzoni F."/>
            <person name="Magnuson J."/>
            <person name="Mondo S."/>
            <person name="Nolan M."/>
            <person name="Ohm R."/>
            <person name="Pangilinan J."/>
            <person name="Park H.-J."/>
            <person name="Ramirez L."/>
            <person name="Alfaro M."/>
            <person name="Sun H."/>
            <person name="Tritt A."/>
            <person name="Yoshinaga Y."/>
            <person name="Zwiers L.-H."/>
            <person name="Turgeon B."/>
            <person name="Goodwin S."/>
            <person name="Spatafora J."/>
            <person name="Crous P."/>
            <person name="Grigoriev I."/>
        </authorList>
    </citation>
    <scope>NUCLEOTIDE SEQUENCE</scope>
    <source>
        <strain evidence="2">CBS 627.86</strain>
    </source>
</reference>
<keyword evidence="3" id="KW-1185">Reference proteome</keyword>
<evidence type="ECO:0000313" key="3">
    <source>
        <dbReference type="Proteomes" id="UP000799770"/>
    </source>
</evidence>
<evidence type="ECO:0000313" key="2">
    <source>
        <dbReference type="EMBL" id="KAF2120538.1"/>
    </source>
</evidence>
<proteinExistence type="predicted"/>
<evidence type="ECO:0000256" key="1">
    <source>
        <dbReference type="SAM" id="MobiDB-lite"/>
    </source>
</evidence>
<feature type="region of interest" description="Disordered" evidence="1">
    <location>
        <begin position="1"/>
        <end position="217"/>
    </location>
</feature>
<feature type="compositionally biased region" description="Polar residues" evidence="1">
    <location>
        <begin position="177"/>
        <end position="186"/>
    </location>
</feature>
<dbReference type="Proteomes" id="UP000799770">
    <property type="component" value="Unassembled WGS sequence"/>
</dbReference>
<feature type="compositionally biased region" description="Low complexity" evidence="1">
    <location>
        <begin position="141"/>
        <end position="150"/>
    </location>
</feature>
<accession>A0A6A5ZQL4</accession>